<dbReference type="CDD" id="cd24021">
    <property type="entry name" value="ASKHA_NBD_ParM_Psk41-like"/>
    <property type="match status" value="1"/>
</dbReference>
<dbReference type="InterPro" id="IPR043129">
    <property type="entry name" value="ATPase_NBD"/>
</dbReference>
<organism evidence="2 3">
    <name type="scientific">Candidatus Methanofastidiosum methylothiophilum</name>
    <dbReference type="NCBI Taxonomy" id="1705564"/>
    <lineage>
        <taxon>Archaea</taxon>
        <taxon>Methanobacteriati</taxon>
        <taxon>Methanobacteriota</taxon>
        <taxon>Stenosarchaea group</taxon>
        <taxon>Candidatus Methanofastidiosia</taxon>
        <taxon>Candidatus Methanofastidiosales</taxon>
        <taxon>Candidatus Methanofastidiosaceae</taxon>
        <taxon>Candidatus Methanofastidiosum</taxon>
    </lineage>
</organism>
<sequence>MSFEIHIGIDSGSKTTKIVYNEGGIIRSKKTASVICKAPKGIDNLKTLERTTKNIEENMVVSVNGEDFLFGNIALEQGKEEDIIEPIRGNLLTDIYKSNGKIRESKESDMASVVIAGILGLIDTTKTFDDLPDTIVKICTGVPIETSNELIEELQSLYHGIHRFKIKNLATGETQTRKVWVKECYMIKEPIGTLYDTIYDHEGLPKMKGDKLDQSVANLLTQVVGVYDMGYGTYCSYLRGPNGAILKGCGTNESAHKSFIFELSKDLALLLKSEGFSNLDLPNQYDLDNATKSKVLKVRLEKIKNFESVMQNTTRRFVKNNIARDLENYFLENNIETLILTGGPAKDFEPYIKEYLSMRKESQVKLKVPEDPEMANANGFYKYLIKKKR</sequence>
<name>A0A150IQR8_9EURY</name>
<feature type="domain" description="Actin-like protein N-terminal" evidence="1">
    <location>
        <begin position="8"/>
        <end position="192"/>
    </location>
</feature>
<dbReference type="Proteomes" id="UP000075578">
    <property type="component" value="Unassembled WGS sequence"/>
</dbReference>
<evidence type="ECO:0000313" key="2">
    <source>
        <dbReference type="EMBL" id="KYC47391.1"/>
    </source>
</evidence>
<reference evidence="2 3" key="1">
    <citation type="journal article" date="2016" name="ISME J.">
        <title>Chasing the elusive Euryarchaeota class WSA2: genomes reveal a uniquely fastidious methyl-reducing methanogen.</title>
        <authorList>
            <person name="Nobu M.K."/>
            <person name="Narihiro T."/>
            <person name="Kuroda K."/>
            <person name="Mei R."/>
            <person name="Liu W.T."/>
        </authorList>
    </citation>
    <scope>NUCLEOTIDE SEQUENCE [LARGE SCALE GENOMIC DNA]</scope>
    <source>
        <strain evidence="2">U1lsi0528_Bin089</strain>
    </source>
</reference>
<dbReference type="Pfam" id="PF17989">
    <property type="entry name" value="ALP_N"/>
    <property type="match status" value="1"/>
</dbReference>
<gene>
    <name evidence="2" type="ORF">AMQ74_01686</name>
</gene>
<accession>A0A150IQR8</accession>
<proteinExistence type="predicted"/>
<evidence type="ECO:0000259" key="1">
    <source>
        <dbReference type="Pfam" id="PF17989"/>
    </source>
</evidence>
<dbReference type="EMBL" id="LNGD01000159">
    <property type="protein sequence ID" value="KYC47391.1"/>
    <property type="molecule type" value="Genomic_DNA"/>
</dbReference>
<dbReference type="Gene3D" id="3.30.420.40">
    <property type="match status" value="1"/>
</dbReference>
<evidence type="ECO:0000313" key="3">
    <source>
        <dbReference type="Proteomes" id="UP000075578"/>
    </source>
</evidence>
<dbReference type="AlphaFoldDB" id="A0A150IQR8"/>
<dbReference type="InterPro" id="IPR040607">
    <property type="entry name" value="ALP_N"/>
</dbReference>
<protein>
    <recommendedName>
        <fullName evidence="1">Actin-like protein N-terminal domain-containing protein</fullName>
    </recommendedName>
</protein>
<comment type="caution">
    <text evidence="2">The sequence shown here is derived from an EMBL/GenBank/DDBJ whole genome shotgun (WGS) entry which is preliminary data.</text>
</comment>
<dbReference type="SUPFAM" id="SSF53067">
    <property type="entry name" value="Actin-like ATPase domain"/>
    <property type="match status" value="1"/>
</dbReference>